<comment type="function">
    <text evidence="10 12">Involved in protein export. Acts as a chaperone by maintaining the newly synthesized protein in an open conformation. Functions as a peptidyl-prolyl cis-trans isomerase.</text>
</comment>
<reference evidence="16 17" key="1">
    <citation type="journal article" date="2014" name="Antonie Van Leeuwenhoek">
        <title>Hyphomonas beringensis sp. nov. and Hyphomonas chukchiensis sp. nov., isolated from surface seawater of the Bering Sea and Chukchi Sea.</title>
        <authorList>
            <person name="Li C."/>
            <person name="Lai Q."/>
            <person name="Li G."/>
            <person name="Dong C."/>
            <person name="Wang J."/>
            <person name="Liao Y."/>
            <person name="Shao Z."/>
        </authorList>
    </citation>
    <scope>NUCLEOTIDE SEQUENCE [LARGE SCALE GENOMIC DNA]</scope>
    <source>
        <strain evidence="16 17">MHS-2</strain>
    </source>
</reference>
<evidence type="ECO:0000256" key="6">
    <source>
        <dbReference type="ARBA" id="ARBA00023110"/>
    </source>
</evidence>
<keyword evidence="7 12" id="KW-0143">Chaperone</keyword>
<comment type="similarity">
    <text evidence="2 12 14">Belongs to the FKBP-type PPIase family. Tig subfamily.</text>
</comment>
<dbReference type="NCBIfam" id="TIGR00115">
    <property type="entry name" value="tig"/>
    <property type="match status" value="1"/>
</dbReference>
<dbReference type="PANTHER" id="PTHR30560:SF3">
    <property type="entry name" value="TRIGGER FACTOR-LIKE PROTEIN TIG, CHLOROPLASTIC"/>
    <property type="match status" value="1"/>
</dbReference>
<keyword evidence="6 12" id="KW-0697">Rotamase</keyword>
<comment type="domain">
    <text evidence="12">Consists of 3 domains; the N-terminus binds the ribosome, the middle domain has PPIase activity, while the C-terminus has intrinsic chaperone activity on its own.</text>
</comment>
<dbReference type="PANTHER" id="PTHR30560">
    <property type="entry name" value="TRIGGER FACTOR CHAPERONE AND PEPTIDYL-PROLYL CIS/TRANS ISOMERASE"/>
    <property type="match status" value="1"/>
</dbReference>
<dbReference type="OrthoDB" id="9767721at2"/>
<keyword evidence="5 12" id="KW-0132">Cell division</keyword>
<evidence type="ECO:0000256" key="2">
    <source>
        <dbReference type="ARBA" id="ARBA00005464"/>
    </source>
</evidence>
<dbReference type="PATRIC" id="fig|1280950.3.peg.898"/>
<dbReference type="GO" id="GO:0005737">
    <property type="term" value="C:cytoplasm"/>
    <property type="evidence" value="ECO:0007669"/>
    <property type="project" value="UniProtKB-SubCell"/>
</dbReference>
<dbReference type="Gene3D" id="3.30.70.1050">
    <property type="entry name" value="Trigger factor ribosome-binding domain"/>
    <property type="match status" value="1"/>
</dbReference>
<dbReference type="Pfam" id="PF00254">
    <property type="entry name" value="FKBP_C"/>
    <property type="match status" value="1"/>
</dbReference>
<evidence type="ECO:0000256" key="9">
    <source>
        <dbReference type="ARBA" id="ARBA00023306"/>
    </source>
</evidence>
<evidence type="ECO:0000256" key="10">
    <source>
        <dbReference type="ARBA" id="ARBA00024849"/>
    </source>
</evidence>
<dbReference type="GO" id="GO:0015031">
    <property type="term" value="P:protein transport"/>
    <property type="evidence" value="ECO:0007669"/>
    <property type="project" value="UniProtKB-UniRule"/>
</dbReference>
<dbReference type="InterPro" id="IPR027304">
    <property type="entry name" value="Trigger_fact/SurA_dom_sf"/>
</dbReference>
<dbReference type="InterPro" id="IPR008881">
    <property type="entry name" value="Trigger_fac_ribosome-bd_bac"/>
</dbReference>
<evidence type="ECO:0000256" key="14">
    <source>
        <dbReference type="RuleBase" id="RU003914"/>
    </source>
</evidence>
<dbReference type="HAMAP" id="MF_00303">
    <property type="entry name" value="Trigger_factor_Tig"/>
    <property type="match status" value="1"/>
</dbReference>
<dbReference type="RefSeq" id="WP_035613876.1">
    <property type="nucleotide sequence ID" value="NZ_ARYK01000001.1"/>
</dbReference>
<dbReference type="eggNOG" id="COG0544">
    <property type="taxonomic scope" value="Bacteria"/>
</dbReference>
<organism evidence="16 17">
    <name type="scientific">Hyphomonas johnsonii MHS-2</name>
    <dbReference type="NCBI Taxonomy" id="1280950"/>
    <lineage>
        <taxon>Bacteria</taxon>
        <taxon>Pseudomonadati</taxon>
        <taxon>Pseudomonadota</taxon>
        <taxon>Alphaproteobacteria</taxon>
        <taxon>Hyphomonadales</taxon>
        <taxon>Hyphomonadaceae</taxon>
        <taxon>Hyphomonas</taxon>
    </lineage>
</organism>
<evidence type="ECO:0000256" key="1">
    <source>
        <dbReference type="ARBA" id="ARBA00000971"/>
    </source>
</evidence>
<comment type="subcellular location">
    <subcellularLocation>
        <location evidence="12">Cytoplasm</location>
    </subcellularLocation>
    <text evidence="12">About half TF is bound to the ribosome near the polypeptide exit tunnel while the other half is free in the cytoplasm.</text>
</comment>
<gene>
    <name evidence="12 16" type="primary">tig</name>
    <name evidence="16" type="ORF">HJO_04415</name>
</gene>
<dbReference type="InterPro" id="IPR046357">
    <property type="entry name" value="PPIase_dom_sf"/>
</dbReference>
<dbReference type="STRING" id="1280950.HJO_04415"/>
<keyword evidence="17" id="KW-1185">Reference proteome</keyword>
<dbReference type="InterPro" id="IPR001179">
    <property type="entry name" value="PPIase_FKBP_dom"/>
</dbReference>
<protein>
    <recommendedName>
        <fullName evidence="4 12">Trigger factor</fullName>
        <shortName evidence="12">TF</shortName>
        <ecNumber evidence="3 12">5.2.1.8</ecNumber>
    </recommendedName>
    <alternativeName>
        <fullName evidence="11 12">PPIase</fullName>
    </alternativeName>
</protein>
<dbReference type="FunFam" id="3.10.50.40:FF:000001">
    <property type="entry name" value="Trigger factor"/>
    <property type="match status" value="1"/>
</dbReference>
<comment type="catalytic activity">
    <reaction evidence="1 12 13">
        <text>[protein]-peptidylproline (omega=180) = [protein]-peptidylproline (omega=0)</text>
        <dbReference type="Rhea" id="RHEA:16237"/>
        <dbReference type="Rhea" id="RHEA-COMP:10747"/>
        <dbReference type="Rhea" id="RHEA-COMP:10748"/>
        <dbReference type="ChEBI" id="CHEBI:83833"/>
        <dbReference type="ChEBI" id="CHEBI:83834"/>
        <dbReference type="EC" id="5.2.1.8"/>
    </reaction>
</comment>
<evidence type="ECO:0000259" key="15">
    <source>
        <dbReference type="PROSITE" id="PS50059"/>
    </source>
</evidence>
<dbReference type="Pfam" id="PF05697">
    <property type="entry name" value="Trigger_N"/>
    <property type="match status" value="1"/>
</dbReference>
<dbReference type="GO" id="GO:0051083">
    <property type="term" value="P:'de novo' cotranslational protein folding"/>
    <property type="evidence" value="ECO:0007669"/>
    <property type="project" value="TreeGrafter"/>
</dbReference>
<feature type="domain" description="PPIase FKBP-type" evidence="15">
    <location>
        <begin position="168"/>
        <end position="228"/>
    </location>
</feature>
<dbReference type="Gene3D" id="3.10.50.40">
    <property type="match status" value="1"/>
</dbReference>
<dbReference type="Proteomes" id="UP000025171">
    <property type="component" value="Unassembled WGS sequence"/>
</dbReference>
<dbReference type="SUPFAM" id="SSF54534">
    <property type="entry name" value="FKBP-like"/>
    <property type="match status" value="1"/>
</dbReference>
<dbReference type="EMBL" id="ARYK01000001">
    <property type="protein sequence ID" value="KCZ94591.1"/>
    <property type="molecule type" value="Genomic_DNA"/>
</dbReference>
<dbReference type="SUPFAM" id="SSF102735">
    <property type="entry name" value="Trigger factor ribosome-binding domain"/>
    <property type="match status" value="1"/>
</dbReference>
<keyword evidence="9 12" id="KW-0131">Cell cycle</keyword>
<evidence type="ECO:0000256" key="12">
    <source>
        <dbReference type="HAMAP-Rule" id="MF_00303"/>
    </source>
</evidence>
<dbReference type="GO" id="GO:0051301">
    <property type="term" value="P:cell division"/>
    <property type="evidence" value="ECO:0007669"/>
    <property type="project" value="UniProtKB-KW"/>
</dbReference>
<dbReference type="InterPro" id="IPR037041">
    <property type="entry name" value="Trigger_fac_C_sf"/>
</dbReference>
<proteinExistence type="inferred from homology"/>
<dbReference type="Gene3D" id="1.10.3120.10">
    <property type="entry name" value="Trigger factor, C-terminal domain"/>
    <property type="match status" value="1"/>
</dbReference>
<dbReference type="GO" id="GO:0043022">
    <property type="term" value="F:ribosome binding"/>
    <property type="evidence" value="ECO:0007669"/>
    <property type="project" value="TreeGrafter"/>
</dbReference>
<evidence type="ECO:0000256" key="11">
    <source>
        <dbReference type="ARBA" id="ARBA00029986"/>
    </source>
</evidence>
<dbReference type="InterPro" id="IPR005215">
    <property type="entry name" value="Trig_fac"/>
</dbReference>
<dbReference type="GO" id="GO:0044183">
    <property type="term" value="F:protein folding chaperone"/>
    <property type="evidence" value="ECO:0007669"/>
    <property type="project" value="TreeGrafter"/>
</dbReference>
<evidence type="ECO:0000256" key="3">
    <source>
        <dbReference type="ARBA" id="ARBA00013194"/>
    </source>
</evidence>
<comment type="caution">
    <text evidence="16">The sequence shown here is derived from an EMBL/GenBank/DDBJ whole genome shotgun (WGS) entry which is preliminary data.</text>
</comment>
<evidence type="ECO:0000256" key="13">
    <source>
        <dbReference type="PROSITE-ProRule" id="PRU00277"/>
    </source>
</evidence>
<sequence>MEVTQTKAEGLSRTFEVKVSATELKAKLDARIEEIRPQMKLKGFRPGKVPAAHVRKMFGRDLMGELVNKLVDETNQKALEENELRPAGQPNVHLETDIESIVKGEADLSYHMHVDVMPEFTPVNIEEIEVTRPVAEIEDAQVEDALARIAEQNLKYEPRGKTAKAKDGDAVVVDFVGKVDGVPFEGGAAEQQSIVLGSNRFIPGFEEQLVGVKTGEEKELVVTFPEDYPSADLAGKEAVFDVTVHEVRAPKTPEIDDEFAKGLGLDDLEQLNGLVRDQLKAEFASASRAKAKRDLLDKLDDAHDFDLPPNMVEQEFGQIWQQLQTEMDAGRVSDEDKAKSEDELKDEYRKISERRVRLGLVLAEIGRTADVRITEQEVNQALIAEARQYPGQERQVVEFFQKNPEALAQLRAPIYEEKVVDYILGIAKVTDKTVSREELLKEDDE</sequence>
<keyword evidence="12" id="KW-0963">Cytoplasm</keyword>
<dbReference type="GO" id="GO:0003755">
    <property type="term" value="F:peptidyl-prolyl cis-trans isomerase activity"/>
    <property type="evidence" value="ECO:0007669"/>
    <property type="project" value="UniProtKB-UniRule"/>
</dbReference>
<evidence type="ECO:0000256" key="7">
    <source>
        <dbReference type="ARBA" id="ARBA00023186"/>
    </source>
</evidence>
<dbReference type="Pfam" id="PF05698">
    <property type="entry name" value="Trigger_C"/>
    <property type="match status" value="1"/>
</dbReference>
<dbReference type="GO" id="GO:0043335">
    <property type="term" value="P:protein unfolding"/>
    <property type="evidence" value="ECO:0007669"/>
    <property type="project" value="TreeGrafter"/>
</dbReference>
<name>A0A059FVT0_9PROT</name>
<dbReference type="SUPFAM" id="SSF109998">
    <property type="entry name" value="Triger factor/SurA peptide-binding domain-like"/>
    <property type="match status" value="1"/>
</dbReference>
<dbReference type="InterPro" id="IPR036611">
    <property type="entry name" value="Trigger_fac_ribosome-bd_sf"/>
</dbReference>
<keyword evidence="8 12" id="KW-0413">Isomerase</keyword>
<dbReference type="PIRSF" id="PIRSF003095">
    <property type="entry name" value="Trigger_factor"/>
    <property type="match status" value="1"/>
</dbReference>
<evidence type="ECO:0000313" key="17">
    <source>
        <dbReference type="Proteomes" id="UP000025171"/>
    </source>
</evidence>
<dbReference type="EC" id="5.2.1.8" evidence="3 12"/>
<dbReference type="AlphaFoldDB" id="A0A059FVT0"/>
<dbReference type="InterPro" id="IPR008880">
    <property type="entry name" value="Trigger_fac_C"/>
</dbReference>
<evidence type="ECO:0000256" key="5">
    <source>
        <dbReference type="ARBA" id="ARBA00022618"/>
    </source>
</evidence>
<accession>A0A059FVT0</accession>
<dbReference type="PROSITE" id="PS50059">
    <property type="entry name" value="FKBP_PPIASE"/>
    <property type="match status" value="1"/>
</dbReference>
<evidence type="ECO:0000313" key="16">
    <source>
        <dbReference type="EMBL" id="KCZ94591.1"/>
    </source>
</evidence>
<evidence type="ECO:0000256" key="4">
    <source>
        <dbReference type="ARBA" id="ARBA00016902"/>
    </source>
</evidence>
<evidence type="ECO:0000256" key="8">
    <source>
        <dbReference type="ARBA" id="ARBA00023235"/>
    </source>
</evidence>